<gene>
    <name evidence="1" type="ORF">FNV43_RR04051</name>
</gene>
<comment type="caution">
    <text evidence="1">The sequence shown here is derived from an EMBL/GenBank/DDBJ whole genome shotgun (WGS) entry which is preliminary data.</text>
</comment>
<keyword evidence="2" id="KW-1185">Reference proteome</keyword>
<evidence type="ECO:0000313" key="1">
    <source>
        <dbReference type="EMBL" id="KAF3453610.1"/>
    </source>
</evidence>
<sequence length="63" mass="6629">MVMVAEVEVVKAGSEAVEPAKPEALEALEAAVAGLETAEVAGSDRHHGWKESSPYFCSNKLTT</sequence>
<proteinExistence type="predicted"/>
<name>A0A8K0HJL6_9ROSA</name>
<reference evidence="1" key="1">
    <citation type="submission" date="2020-03" db="EMBL/GenBank/DDBJ databases">
        <title>A high-quality chromosome-level genome assembly of a woody plant with both climbing and erect habits, Rhamnella rubrinervis.</title>
        <authorList>
            <person name="Lu Z."/>
            <person name="Yang Y."/>
            <person name="Zhu X."/>
            <person name="Sun Y."/>
        </authorList>
    </citation>
    <scope>NUCLEOTIDE SEQUENCE</scope>
    <source>
        <strain evidence="1">BYM</strain>
        <tissue evidence="1">Leaf</tissue>
    </source>
</reference>
<evidence type="ECO:0000313" key="2">
    <source>
        <dbReference type="Proteomes" id="UP000796880"/>
    </source>
</evidence>
<organism evidence="1 2">
    <name type="scientific">Rhamnella rubrinervis</name>
    <dbReference type="NCBI Taxonomy" id="2594499"/>
    <lineage>
        <taxon>Eukaryota</taxon>
        <taxon>Viridiplantae</taxon>
        <taxon>Streptophyta</taxon>
        <taxon>Embryophyta</taxon>
        <taxon>Tracheophyta</taxon>
        <taxon>Spermatophyta</taxon>
        <taxon>Magnoliopsida</taxon>
        <taxon>eudicotyledons</taxon>
        <taxon>Gunneridae</taxon>
        <taxon>Pentapetalae</taxon>
        <taxon>rosids</taxon>
        <taxon>fabids</taxon>
        <taxon>Rosales</taxon>
        <taxon>Rhamnaceae</taxon>
        <taxon>rhamnoid group</taxon>
        <taxon>Rhamneae</taxon>
        <taxon>Rhamnella</taxon>
    </lineage>
</organism>
<protein>
    <submittedName>
        <fullName evidence="1">Uncharacterized protein</fullName>
    </submittedName>
</protein>
<accession>A0A8K0HJL6</accession>
<dbReference type="Proteomes" id="UP000796880">
    <property type="component" value="Unassembled WGS sequence"/>
</dbReference>
<dbReference type="AlphaFoldDB" id="A0A8K0HJL6"/>
<dbReference type="EMBL" id="VOIH02000002">
    <property type="protein sequence ID" value="KAF3453610.1"/>
    <property type="molecule type" value="Genomic_DNA"/>
</dbReference>